<evidence type="ECO:0000256" key="7">
    <source>
        <dbReference type="ARBA" id="ARBA00023136"/>
    </source>
</evidence>
<reference evidence="12" key="1">
    <citation type="submission" date="2023-07" db="EMBL/GenBank/DDBJ databases">
        <title>The carbon used by Thiothrix.</title>
        <authorList>
            <person name="Chen L."/>
        </authorList>
    </citation>
    <scope>NUCLEOTIDE SEQUENCE [LARGE SCALE GENOMIC DNA]</scope>
</reference>
<feature type="domain" description="Cadherin" evidence="10">
    <location>
        <begin position="736"/>
        <end position="837"/>
    </location>
</feature>
<evidence type="ECO:0000256" key="8">
    <source>
        <dbReference type="SAM" id="MobiDB-lite"/>
    </source>
</evidence>
<dbReference type="PANTHER" id="PTHR24025:SF23">
    <property type="entry name" value="NEURAL-CADHERIN"/>
    <property type="match status" value="1"/>
</dbReference>
<keyword evidence="3" id="KW-0677">Repeat</keyword>
<dbReference type="PROSITE" id="PS50268">
    <property type="entry name" value="CADHERIN_2"/>
    <property type="match status" value="5"/>
</dbReference>
<evidence type="ECO:0000259" key="10">
    <source>
        <dbReference type="PROSITE" id="PS50268"/>
    </source>
</evidence>
<feature type="signal peptide" evidence="9">
    <location>
        <begin position="1"/>
        <end position="23"/>
    </location>
</feature>
<dbReference type="InterPro" id="IPR002126">
    <property type="entry name" value="Cadherin-like_dom"/>
</dbReference>
<protein>
    <submittedName>
        <fullName evidence="11">Choice-of-anchor L domain-containing protein</fullName>
    </submittedName>
</protein>
<dbReference type="InterPro" id="IPR015919">
    <property type="entry name" value="Cadherin-like_sf"/>
</dbReference>
<feature type="domain" description="Cadherin" evidence="10">
    <location>
        <begin position="535"/>
        <end position="624"/>
    </location>
</feature>
<keyword evidence="7" id="KW-0472">Membrane</keyword>
<evidence type="ECO:0000256" key="1">
    <source>
        <dbReference type="ARBA" id="ARBA00004370"/>
    </source>
</evidence>
<evidence type="ECO:0000256" key="9">
    <source>
        <dbReference type="SAM" id="SignalP"/>
    </source>
</evidence>
<feature type="domain" description="Cadherin" evidence="10">
    <location>
        <begin position="629"/>
        <end position="731"/>
    </location>
</feature>
<feature type="region of interest" description="Disordered" evidence="8">
    <location>
        <begin position="373"/>
        <end position="396"/>
    </location>
</feature>
<dbReference type="Pfam" id="PF00028">
    <property type="entry name" value="Cadherin"/>
    <property type="match status" value="2"/>
</dbReference>
<organism evidence="11 12">
    <name type="scientific">Candidatus Thiothrix phosphatis</name>
    <dbReference type="NCBI Taxonomy" id="3112415"/>
    <lineage>
        <taxon>Bacteria</taxon>
        <taxon>Pseudomonadati</taxon>
        <taxon>Pseudomonadota</taxon>
        <taxon>Gammaproteobacteria</taxon>
        <taxon>Thiotrichales</taxon>
        <taxon>Thiotrichaceae</taxon>
        <taxon>Thiothrix</taxon>
    </lineage>
</organism>
<evidence type="ECO:0000256" key="3">
    <source>
        <dbReference type="ARBA" id="ARBA00022737"/>
    </source>
</evidence>
<dbReference type="CDD" id="cd11304">
    <property type="entry name" value="Cadherin_repeat"/>
    <property type="match status" value="5"/>
</dbReference>
<dbReference type="InterPro" id="IPR001434">
    <property type="entry name" value="OmcB-like_DUF11"/>
</dbReference>
<evidence type="ECO:0000256" key="4">
    <source>
        <dbReference type="ARBA" id="ARBA00022837"/>
    </source>
</evidence>
<evidence type="ECO:0000313" key="11">
    <source>
        <dbReference type="EMBL" id="MEB4592206.1"/>
    </source>
</evidence>
<keyword evidence="5" id="KW-0130">Cell adhesion</keyword>
<evidence type="ECO:0000256" key="2">
    <source>
        <dbReference type="ARBA" id="ARBA00022692"/>
    </source>
</evidence>
<sequence>MIISALARGAPLLLFLFAASVQADVLYNPNASAAQISSVLDGPGLSVSNLAVTHGVTQQFGVFTGGKAIVGVEAGVFVDTGNVGSLQGPNISAAYSHNTGVVYADPDLTRLSSNAKYDPAIIEFDIVPQGDRVNFVFAFGSDEYPEYVCSRFNDAFGLFVSGPGLNGVRNAAFMPESGDAIAVNNVNGGSPGSQADGTSCNLKNTAYFVDNGNGGGSALTQLDGYTKPITASLAGLTAGQSYHIKLALADAGDPAYDSGALFKWLTSTKSEPVDLSLQASASISSPAWNSEVEISYTVKNSSSASTSLVQVGLEWPAGLAWVNDDSNGSYNASTGLWDAGTIPANGSKTLKIRGKVGTASSYTISGEIQFAFNEDPDSTPFNRSSHPGEDDTASVSLYPVDKPANQPPDITSNGGNATAYVLVDEEQTAVTTVKAVDPEGQAITYRITGGADAARFSINATTGVLTFVSAPDYEAPTDADKNNFYEVKVTASDGNLSDTQTLTVQINNIKENTAPVITSDGGGATANISMNENLTSVTKVTATDANGDTLKFSISGGDDADMFSITSGTGRLTFIAAPDYEKPGDNNKDNVYQVEVTVSDGSLSDTQLINVQMLNVAEGSAPKITSNGGGATANISVPENQQAVTTVTASVSGGTAIVYRLGTTADESLFQINTNSGKLAFIKPPDYENPKDANQDNIYIVTVIAGGGEFESSQLLFVTVTDVKENTAPTIISDSGGTASTLSVPENQRLATVVTATDADGDPVTYSISGGADAALFQISSGGTLSFAVAPDYEKPQDGNKDNIYVVTVSASDGSQAVTQTLNIVVSDVFENLPPVISSNGGAATASIDVPENQAMVTVVSASDPNGDVVTYSISGGEDAALFKINATSGLLEFIAAPDYEKPQDGNKDNIYTVIVKAADNGGLNITQTLTINVQNLDDIPYVNIKVRVFLQGVYSSTTKRMSSQLHSMNLLPTLQPYGELKTAFGYAASSDILSPFDYKGTETAAASVLAATGENAPIDWVLVELRDALDPSKRRAAAAGLLQSNGDVVDAATGSPVLPIMNAADGLYYVMVRHRNHLAVTTATPVSISRGNPLTVDFTLSATRTYGSDARLESNGVSLMWVGDTNNSNTIIANGPGSDSSVLLGAVLVAPENKAVNTSYKLRGYYSTDFNQDGMTVYTGPGNDINLLLGNILLHPGNTTFSANFIVRGGSPL</sequence>
<gene>
    <name evidence="11" type="ORF">VSS37_14540</name>
</gene>
<dbReference type="SUPFAM" id="SSF49313">
    <property type="entry name" value="Cadherin-like"/>
    <property type="match status" value="5"/>
</dbReference>
<dbReference type="EMBL" id="JAYMYJ010000125">
    <property type="protein sequence ID" value="MEB4592206.1"/>
    <property type="molecule type" value="Genomic_DNA"/>
</dbReference>
<feature type="domain" description="Cadherin" evidence="10">
    <location>
        <begin position="842"/>
        <end position="943"/>
    </location>
</feature>
<comment type="subcellular location">
    <subcellularLocation>
        <location evidence="1">Membrane</location>
    </subcellularLocation>
</comment>
<accession>A0ABU6D048</accession>
<keyword evidence="12" id="KW-1185">Reference proteome</keyword>
<dbReference type="NCBIfam" id="NF038133">
    <property type="entry name" value="choice_anch_L"/>
    <property type="match status" value="1"/>
</dbReference>
<keyword evidence="6" id="KW-1133">Transmembrane helix</keyword>
<comment type="caution">
    <text evidence="11">The sequence shown here is derived from an EMBL/GenBank/DDBJ whole genome shotgun (WGS) entry which is preliminary data.</text>
</comment>
<dbReference type="SMART" id="SM00112">
    <property type="entry name" value="CA"/>
    <property type="match status" value="5"/>
</dbReference>
<feature type="chain" id="PRO_5045608641" evidence="9">
    <location>
        <begin position="24"/>
        <end position="1214"/>
    </location>
</feature>
<evidence type="ECO:0000256" key="6">
    <source>
        <dbReference type="ARBA" id="ARBA00022989"/>
    </source>
</evidence>
<feature type="domain" description="Cadherin" evidence="10">
    <location>
        <begin position="428"/>
        <end position="517"/>
    </location>
</feature>
<dbReference type="PANTHER" id="PTHR24025">
    <property type="entry name" value="DESMOGLEIN FAMILY MEMBER"/>
    <property type="match status" value="1"/>
</dbReference>
<name>A0ABU6D048_9GAMM</name>
<dbReference type="Proteomes" id="UP001308005">
    <property type="component" value="Unassembled WGS sequence"/>
</dbReference>
<evidence type="ECO:0000313" key="12">
    <source>
        <dbReference type="Proteomes" id="UP001308005"/>
    </source>
</evidence>
<dbReference type="InterPro" id="IPR049804">
    <property type="entry name" value="Choice_anch_L"/>
</dbReference>
<keyword evidence="4" id="KW-0106">Calcium</keyword>
<dbReference type="Pfam" id="PF01345">
    <property type="entry name" value="DUF11"/>
    <property type="match status" value="1"/>
</dbReference>
<evidence type="ECO:0000256" key="5">
    <source>
        <dbReference type="ARBA" id="ARBA00022889"/>
    </source>
</evidence>
<keyword evidence="2" id="KW-0812">Transmembrane</keyword>
<dbReference type="Gene3D" id="2.60.40.60">
    <property type="entry name" value="Cadherins"/>
    <property type="match status" value="5"/>
</dbReference>
<proteinExistence type="predicted"/>
<dbReference type="InterPro" id="IPR050971">
    <property type="entry name" value="Cadherin-domain_protein"/>
</dbReference>
<dbReference type="RefSeq" id="WP_324696375.1">
    <property type="nucleotide sequence ID" value="NZ_JAYMYJ010000125.1"/>
</dbReference>
<keyword evidence="9" id="KW-0732">Signal</keyword>